<comment type="caution">
    <text evidence="2">The sequence shown here is derived from an EMBL/GenBank/DDBJ whole genome shotgun (WGS) entry which is preliminary data.</text>
</comment>
<dbReference type="STRING" id="236814.IX39_07530"/>
<feature type="transmembrane region" description="Helical" evidence="1">
    <location>
        <begin position="94"/>
        <end position="116"/>
    </location>
</feature>
<sequence length="122" mass="14177">MKLNILKAEVIFQTTLSLGSLFYILVDYSKQDQASDFFIALFFMGVANLLGFLIRICTVASKFHRYYFFGVILFFISLYAISSLSINFNIDFEIYFMGIGGILFNMYYLIYGFYVIKNYPGE</sequence>
<dbReference type="RefSeq" id="WP_034674770.1">
    <property type="nucleotide sequence ID" value="NZ_FPAP01000001.1"/>
</dbReference>
<dbReference type="AlphaFoldDB" id="A0A085Z7S3"/>
<keyword evidence="1" id="KW-1133">Transmembrane helix</keyword>
<dbReference type="OrthoDB" id="1260217at2"/>
<dbReference type="EMBL" id="JPRP01000001">
    <property type="protein sequence ID" value="KFF00487.1"/>
    <property type="molecule type" value="Genomic_DNA"/>
</dbReference>
<dbReference type="Proteomes" id="UP000028713">
    <property type="component" value="Unassembled WGS sequence"/>
</dbReference>
<organism evidence="2 3">
    <name type="scientific">Chryseobacterium formosense</name>
    <dbReference type="NCBI Taxonomy" id="236814"/>
    <lineage>
        <taxon>Bacteria</taxon>
        <taxon>Pseudomonadati</taxon>
        <taxon>Bacteroidota</taxon>
        <taxon>Flavobacteriia</taxon>
        <taxon>Flavobacteriales</taxon>
        <taxon>Weeksellaceae</taxon>
        <taxon>Chryseobacterium group</taxon>
        <taxon>Chryseobacterium</taxon>
    </lineage>
</organism>
<evidence type="ECO:0000313" key="3">
    <source>
        <dbReference type="Proteomes" id="UP000028713"/>
    </source>
</evidence>
<evidence type="ECO:0000313" key="2">
    <source>
        <dbReference type="EMBL" id="KFF00487.1"/>
    </source>
</evidence>
<reference evidence="2 3" key="1">
    <citation type="submission" date="2014-07" db="EMBL/GenBank/DDBJ databases">
        <title>Genome of Chryseobacterium formosense LMG 24722.</title>
        <authorList>
            <person name="Pipes S.E."/>
            <person name="Stropko S.J."/>
            <person name="Newman J.D."/>
        </authorList>
    </citation>
    <scope>NUCLEOTIDE SEQUENCE [LARGE SCALE GENOMIC DNA]</scope>
    <source>
        <strain evidence="2 3">LMG 24722</strain>
    </source>
</reference>
<accession>A0A085Z7S3</accession>
<feature type="transmembrane region" description="Helical" evidence="1">
    <location>
        <begin position="37"/>
        <end position="54"/>
    </location>
</feature>
<feature type="transmembrane region" description="Helical" evidence="1">
    <location>
        <begin position="66"/>
        <end position="88"/>
    </location>
</feature>
<dbReference type="eggNOG" id="ENOG502ZZYB">
    <property type="taxonomic scope" value="Bacteria"/>
</dbReference>
<evidence type="ECO:0000256" key="1">
    <source>
        <dbReference type="SAM" id="Phobius"/>
    </source>
</evidence>
<keyword evidence="1" id="KW-0812">Transmembrane</keyword>
<keyword evidence="1" id="KW-0472">Membrane</keyword>
<protein>
    <submittedName>
        <fullName evidence="2">Uncharacterized protein</fullName>
    </submittedName>
</protein>
<feature type="transmembrane region" description="Helical" evidence="1">
    <location>
        <begin position="5"/>
        <end position="25"/>
    </location>
</feature>
<keyword evidence="3" id="KW-1185">Reference proteome</keyword>
<proteinExistence type="predicted"/>
<name>A0A085Z7S3_9FLAO</name>
<gene>
    <name evidence="2" type="ORF">IX39_07530</name>
</gene>